<evidence type="ECO:0000256" key="1">
    <source>
        <dbReference type="SAM" id="Coils"/>
    </source>
</evidence>
<comment type="caution">
    <text evidence="3">The sequence shown here is derived from an EMBL/GenBank/DDBJ whole genome shotgun (WGS) entry which is preliminary data.</text>
</comment>
<dbReference type="EMBL" id="AYYI01000103">
    <property type="protein sequence ID" value="KRM93012.1"/>
    <property type="molecule type" value="Genomic_DNA"/>
</dbReference>
<feature type="coiled-coil region" evidence="1">
    <location>
        <begin position="609"/>
        <end position="661"/>
    </location>
</feature>
<dbReference type="InterPro" id="IPR027417">
    <property type="entry name" value="P-loop_NTPase"/>
</dbReference>
<dbReference type="Gene3D" id="3.40.50.300">
    <property type="entry name" value="P-loop containing nucleotide triphosphate hydrolases"/>
    <property type="match status" value="2"/>
</dbReference>
<gene>
    <name evidence="3" type="ORF">FC24_GL000704</name>
</gene>
<keyword evidence="4" id="KW-1185">Reference proteome</keyword>
<accession>A0A0R2CTS0</accession>
<feature type="coiled-coil region" evidence="1">
    <location>
        <begin position="265"/>
        <end position="292"/>
    </location>
</feature>
<keyword evidence="1" id="KW-0175">Coiled coil</keyword>
<dbReference type="Proteomes" id="UP000051638">
    <property type="component" value="Unassembled WGS sequence"/>
</dbReference>
<proteinExistence type="predicted"/>
<dbReference type="PANTHER" id="PTHR41259">
    <property type="entry name" value="DOUBLE-STRAND BREAK REPAIR RAD50 ATPASE, PUTATIVE-RELATED"/>
    <property type="match status" value="1"/>
</dbReference>
<sequence length="891" mass="101639">MQIEQVNIFGFGKWTDQQFALDSHFQVFYGQNEAGKSTLSAFIDGVLFGFATKKQPYAQYIPKTGHSYGGELTLVQGQQRYLIRRVAGTAGGTVTVTTANGTQHGEKLLQNLLAPIDKTLFRQIFRFDQQDLTSIFQLRKAALERHLLTVGAAGSHDWLTLAQKYRREAARLYKPRGRVWPLNQAFTKLKDLNAKLAAAQATLPAYLAKQEKVTRQKAMVATLTTKVTSVRQQLTELERLQAAWPNYQTLQALEQKLAQQPQALATELYQDYQQLQQQRQSKATELQQLSTKLNAATGGQELAPALVFYQQHQAEFEHQLASTAQVQAMIQEKQQLQEQQQALIKESQQLQQTLGVTAPVPPLSDLDLKQAQANYKHRQTLQQQQVQLQATQQQQQRQIEQLTQEVTTLEQQLQQPPSRTQRHQQQSHYLVWGLVIIIGLLLPSWGKLLTLVGAGGLIWQFFNNQSVGQTSPLQQQWQQALAQLDQQQEKAVQLKQQLTAVQGSLAAQNAAWETLKARYDYQTLPTDVILNHQHDFKRLLACQQQIKQLKQRQTTLQVQLDQWVAGFKFAQSWVPLAAATPAQVLQRAKDFATAQAAKLKALRDQNQNYAYYQQQATRVQQQLAQLDQKQHQLLADHQLVSEHELQKHQQADQKRRQLQERWQVLHNQLQPDLPALKQYADSMALQTKVTTCKQTLKQQQRQLTVAQQQLTKLQTQLAQLASDGSYRVLRQQVAQQQTEITQLAQKWLTYQLTAQWIETTLTQASQRRLPQMLAAAQQNFAILTQQRYVKIILTAKTIKVVRFDQQQFLVGELSQGTAEQLYVALRLAFAQTVSDVQRMPLVIDDSFVNFDSPRRQQVLNLLAKLSRTTQVIYFTAHPVKMSVGQQTNLAD</sequence>
<protein>
    <recommendedName>
        <fullName evidence="2">YhaN AAA domain-containing protein</fullName>
    </recommendedName>
</protein>
<feature type="coiled-coil region" evidence="1">
    <location>
        <begin position="696"/>
        <end position="746"/>
    </location>
</feature>
<feature type="coiled-coil region" evidence="1">
    <location>
        <begin position="477"/>
        <end position="504"/>
    </location>
</feature>
<dbReference type="InterPro" id="IPR038734">
    <property type="entry name" value="YhaN_AAA"/>
</dbReference>
<evidence type="ECO:0000313" key="4">
    <source>
        <dbReference type="Proteomes" id="UP000051638"/>
    </source>
</evidence>
<dbReference type="PANTHER" id="PTHR41259:SF1">
    <property type="entry name" value="DOUBLE-STRAND BREAK REPAIR RAD50 ATPASE, PUTATIVE-RELATED"/>
    <property type="match status" value="1"/>
</dbReference>
<feature type="domain" description="YhaN AAA" evidence="2">
    <location>
        <begin position="1"/>
        <end position="201"/>
    </location>
</feature>
<name>A0A0R2CTS0_9LACO</name>
<feature type="coiled-coil region" evidence="1">
    <location>
        <begin position="378"/>
        <end position="412"/>
    </location>
</feature>
<evidence type="ECO:0000259" key="2">
    <source>
        <dbReference type="Pfam" id="PF13514"/>
    </source>
</evidence>
<feature type="coiled-coil region" evidence="1">
    <location>
        <begin position="182"/>
        <end position="240"/>
    </location>
</feature>
<dbReference type="Pfam" id="PF13514">
    <property type="entry name" value="AAA_27"/>
    <property type="match status" value="1"/>
</dbReference>
<dbReference type="AlphaFoldDB" id="A0A0R2CTS0"/>
<dbReference type="SUPFAM" id="SSF52540">
    <property type="entry name" value="P-loop containing nucleoside triphosphate hydrolases"/>
    <property type="match status" value="1"/>
</dbReference>
<reference evidence="3 4" key="1">
    <citation type="journal article" date="2015" name="Genome Announc.">
        <title>Expanding the biotechnology potential of lactobacilli through comparative genomics of 213 strains and associated genera.</title>
        <authorList>
            <person name="Sun Z."/>
            <person name="Harris H.M."/>
            <person name="McCann A."/>
            <person name="Guo C."/>
            <person name="Argimon S."/>
            <person name="Zhang W."/>
            <person name="Yang X."/>
            <person name="Jeffery I.B."/>
            <person name="Cooney J.C."/>
            <person name="Kagawa T.F."/>
            <person name="Liu W."/>
            <person name="Song Y."/>
            <person name="Salvetti E."/>
            <person name="Wrobel A."/>
            <person name="Rasinkangas P."/>
            <person name="Parkhill J."/>
            <person name="Rea M.C."/>
            <person name="O'Sullivan O."/>
            <person name="Ritari J."/>
            <person name="Douillard F.P."/>
            <person name="Paul Ross R."/>
            <person name="Yang R."/>
            <person name="Briner A.E."/>
            <person name="Felis G.E."/>
            <person name="de Vos W.M."/>
            <person name="Barrangou R."/>
            <person name="Klaenhammer T.R."/>
            <person name="Caufield P.W."/>
            <person name="Cui Y."/>
            <person name="Zhang H."/>
            <person name="O'Toole P.W."/>
        </authorList>
    </citation>
    <scope>NUCLEOTIDE SEQUENCE [LARGE SCALE GENOMIC DNA]</scope>
    <source>
        <strain evidence="3 4">DSM 20253</strain>
    </source>
</reference>
<dbReference type="RefSeq" id="WP_057874820.1">
    <property type="nucleotide sequence ID" value="NZ_AYYI01000103.1"/>
</dbReference>
<evidence type="ECO:0000313" key="3">
    <source>
        <dbReference type="EMBL" id="KRM93012.1"/>
    </source>
</evidence>
<dbReference type="OrthoDB" id="9764467at2"/>
<dbReference type="STRING" id="1423796.FC24_GL000704"/>
<organism evidence="3 4">
    <name type="scientific">Loigolactobacillus rennini DSM 20253</name>
    <dbReference type="NCBI Taxonomy" id="1423796"/>
    <lineage>
        <taxon>Bacteria</taxon>
        <taxon>Bacillati</taxon>
        <taxon>Bacillota</taxon>
        <taxon>Bacilli</taxon>
        <taxon>Lactobacillales</taxon>
        <taxon>Lactobacillaceae</taxon>
        <taxon>Loigolactobacillus</taxon>
    </lineage>
</organism>
<feature type="coiled-coil region" evidence="1">
    <location>
        <begin position="326"/>
        <end position="353"/>
    </location>
</feature>
<dbReference type="PATRIC" id="fig|1423796.3.peg.722"/>